<dbReference type="HOGENOM" id="CLU_1857506_0_0_1"/>
<dbReference type="EMBL" id="ABJB010066198">
    <property type="status" value="NOT_ANNOTATED_CDS"/>
    <property type="molecule type" value="Genomic_DNA"/>
</dbReference>
<reference evidence="2 4" key="1">
    <citation type="submission" date="2008-03" db="EMBL/GenBank/DDBJ databases">
        <title>Annotation of Ixodes scapularis.</title>
        <authorList>
            <consortium name="Ixodes scapularis Genome Project Consortium"/>
            <person name="Caler E."/>
            <person name="Hannick L.I."/>
            <person name="Bidwell S."/>
            <person name="Joardar V."/>
            <person name="Thiagarajan M."/>
            <person name="Amedeo P."/>
            <person name="Galinsky K.J."/>
            <person name="Schobel S."/>
            <person name="Inman J."/>
            <person name="Hostetler J."/>
            <person name="Miller J."/>
            <person name="Hammond M."/>
            <person name="Megy K."/>
            <person name="Lawson D."/>
            <person name="Kodira C."/>
            <person name="Sutton G."/>
            <person name="Meyer J."/>
            <person name="Hill C.A."/>
            <person name="Birren B."/>
            <person name="Nene V."/>
            <person name="Collins F."/>
            <person name="Alarcon-Chaidez F."/>
            <person name="Wikel S."/>
            <person name="Strausberg R."/>
        </authorList>
    </citation>
    <scope>NUCLEOTIDE SEQUENCE [LARGE SCALE GENOMIC DNA]</scope>
    <source>
        <strain evidence="4">Wikel</strain>
        <strain evidence="2">Wikel colony</strain>
    </source>
</reference>
<dbReference type="AlphaFoldDB" id="B7QIM9"/>
<name>B7QIM9_IXOSC</name>
<evidence type="ECO:0000313" key="4">
    <source>
        <dbReference type="Proteomes" id="UP000001555"/>
    </source>
</evidence>
<dbReference type="EMBL" id="DS947323">
    <property type="protein sequence ID" value="EEC18701.1"/>
    <property type="molecule type" value="Genomic_DNA"/>
</dbReference>
<evidence type="ECO:0000313" key="3">
    <source>
        <dbReference type="EnsemblMetazoa" id="ISCW023755-PA"/>
    </source>
</evidence>
<dbReference type="VEuPathDB" id="VectorBase:ISCW023755"/>
<dbReference type="VEuPathDB" id="VectorBase:ISCI023755"/>
<keyword evidence="4" id="KW-1185">Reference proteome</keyword>
<dbReference type="Proteomes" id="UP000001555">
    <property type="component" value="Unassembled WGS sequence"/>
</dbReference>
<dbReference type="EnsemblMetazoa" id="ISCW023755-RA">
    <property type="protein sequence ID" value="ISCW023755-PA"/>
    <property type="gene ID" value="ISCW023755"/>
</dbReference>
<evidence type="ECO:0000313" key="2">
    <source>
        <dbReference type="EMBL" id="EEC18701.1"/>
    </source>
</evidence>
<feature type="region of interest" description="Disordered" evidence="1">
    <location>
        <begin position="35"/>
        <end position="69"/>
    </location>
</feature>
<evidence type="ECO:0000256" key="1">
    <source>
        <dbReference type="SAM" id="MobiDB-lite"/>
    </source>
</evidence>
<dbReference type="PaxDb" id="6945-B7QIM9"/>
<proteinExistence type="predicted"/>
<organism>
    <name type="scientific">Ixodes scapularis</name>
    <name type="common">Black-legged tick</name>
    <name type="synonym">Deer tick</name>
    <dbReference type="NCBI Taxonomy" id="6945"/>
    <lineage>
        <taxon>Eukaryota</taxon>
        <taxon>Metazoa</taxon>
        <taxon>Ecdysozoa</taxon>
        <taxon>Arthropoda</taxon>
        <taxon>Chelicerata</taxon>
        <taxon>Arachnida</taxon>
        <taxon>Acari</taxon>
        <taxon>Parasitiformes</taxon>
        <taxon>Ixodida</taxon>
        <taxon>Ixodoidea</taxon>
        <taxon>Ixodidae</taxon>
        <taxon>Ixodinae</taxon>
        <taxon>Ixodes</taxon>
    </lineage>
</organism>
<protein>
    <submittedName>
        <fullName evidence="2 3">Uncharacterized protein</fullName>
    </submittedName>
</protein>
<feature type="compositionally biased region" description="Basic and acidic residues" evidence="1">
    <location>
        <begin position="44"/>
        <end position="69"/>
    </location>
</feature>
<accession>B7QIM9</accession>
<sequence>MKGLRDPRKNAVREGVFFDSHAFRRQEASNRAVQIIGATASSPEESRRRREEHEYGRRQEEERGLRRARLDYDRHASMDLSVPKRAASPCSAPQRPLLVPAMVRHVPGSPPAFPSSDSAASPVDPEIYCNSRGVLVFR</sequence>
<gene>
    <name evidence="2" type="ORF">IscW_ISCW023755</name>
</gene>
<reference evidence="3" key="2">
    <citation type="submission" date="2020-05" db="UniProtKB">
        <authorList>
            <consortium name="EnsemblMetazoa"/>
        </authorList>
    </citation>
    <scope>IDENTIFICATION</scope>
    <source>
        <strain evidence="3">wikel</strain>
    </source>
</reference>
<dbReference type="InParanoid" id="B7QIM9"/>